<protein>
    <submittedName>
        <fullName evidence="2">TusA-related sulfurtransferase</fullName>
    </submittedName>
</protein>
<dbReference type="Proteomes" id="UP000190625">
    <property type="component" value="Unassembled WGS sequence"/>
</dbReference>
<dbReference type="Pfam" id="PF01206">
    <property type="entry name" value="TusA"/>
    <property type="match status" value="1"/>
</dbReference>
<accession>A0A1T4JUA5</accession>
<sequence>MGEKISLELLGEVCPVPLLKTEDKVKNLDDGSRLFIKVDHTQAVRNLMDWCEEKDYIFEVDELAPGIWELKVTKGN</sequence>
<evidence type="ECO:0000259" key="1">
    <source>
        <dbReference type="PROSITE" id="PS01148"/>
    </source>
</evidence>
<dbReference type="PROSITE" id="PS01148">
    <property type="entry name" value="UPF0033"/>
    <property type="match status" value="1"/>
</dbReference>
<organism evidence="2 3">
    <name type="scientific">Selenihalanaerobacter shriftii</name>
    <dbReference type="NCBI Taxonomy" id="142842"/>
    <lineage>
        <taxon>Bacteria</taxon>
        <taxon>Bacillati</taxon>
        <taxon>Bacillota</taxon>
        <taxon>Clostridia</taxon>
        <taxon>Halanaerobiales</taxon>
        <taxon>Halobacteroidaceae</taxon>
        <taxon>Selenihalanaerobacter</taxon>
    </lineage>
</organism>
<dbReference type="GO" id="GO:0016740">
    <property type="term" value="F:transferase activity"/>
    <property type="evidence" value="ECO:0007669"/>
    <property type="project" value="UniProtKB-KW"/>
</dbReference>
<dbReference type="InterPro" id="IPR036868">
    <property type="entry name" value="TusA-like_sf"/>
</dbReference>
<feature type="domain" description="UPF0033" evidence="1">
    <location>
        <begin position="7"/>
        <end position="31"/>
    </location>
</feature>
<dbReference type="InterPro" id="IPR001455">
    <property type="entry name" value="TusA-like"/>
</dbReference>
<dbReference type="RefSeq" id="WP_078808943.1">
    <property type="nucleotide sequence ID" value="NZ_FUWM01000004.1"/>
</dbReference>
<dbReference type="AlphaFoldDB" id="A0A1T4JUA5"/>
<name>A0A1T4JUA5_9FIRM</name>
<gene>
    <name evidence="2" type="ORF">SAMN02745118_00420</name>
</gene>
<keyword evidence="3" id="KW-1185">Reference proteome</keyword>
<reference evidence="3" key="1">
    <citation type="submission" date="2017-02" db="EMBL/GenBank/DDBJ databases">
        <authorList>
            <person name="Varghese N."/>
            <person name="Submissions S."/>
        </authorList>
    </citation>
    <scope>NUCLEOTIDE SEQUENCE [LARGE SCALE GENOMIC DNA]</scope>
    <source>
        <strain evidence="3">ATCC BAA-73</strain>
    </source>
</reference>
<dbReference type="Gene3D" id="3.30.110.40">
    <property type="entry name" value="TusA-like domain"/>
    <property type="match status" value="1"/>
</dbReference>
<keyword evidence="2" id="KW-0808">Transferase</keyword>
<dbReference type="STRING" id="142842.SAMN02745118_00420"/>
<evidence type="ECO:0000313" key="2">
    <source>
        <dbReference type="EMBL" id="SJZ33802.1"/>
    </source>
</evidence>
<dbReference type="CDD" id="cd00291">
    <property type="entry name" value="SirA_YedF_YeeD"/>
    <property type="match status" value="1"/>
</dbReference>
<dbReference type="SUPFAM" id="SSF64307">
    <property type="entry name" value="SirA-like"/>
    <property type="match status" value="1"/>
</dbReference>
<proteinExistence type="predicted"/>
<dbReference type="OrthoDB" id="9800872at2"/>
<dbReference type="EMBL" id="FUWM01000004">
    <property type="protein sequence ID" value="SJZ33802.1"/>
    <property type="molecule type" value="Genomic_DNA"/>
</dbReference>
<evidence type="ECO:0000313" key="3">
    <source>
        <dbReference type="Proteomes" id="UP000190625"/>
    </source>
</evidence>